<evidence type="ECO:0000313" key="2">
    <source>
        <dbReference type="Proteomes" id="UP000291981"/>
    </source>
</evidence>
<dbReference type="Proteomes" id="UP000291981">
    <property type="component" value="Unassembled WGS sequence"/>
</dbReference>
<name>A0A4Q8QF55_9FLAO</name>
<comment type="caution">
    <text evidence="1">The sequence shown here is derived from an EMBL/GenBank/DDBJ whole genome shotgun (WGS) entry which is preliminary data.</text>
</comment>
<keyword evidence="2" id="KW-1185">Reference proteome</keyword>
<dbReference type="Pfam" id="PF12836">
    <property type="entry name" value="HHH_3"/>
    <property type="match status" value="2"/>
</dbReference>
<evidence type="ECO:0000313" key="1">
    <source>
        <dbReference type="EMBL" id="TAI46716.1"/>
    </source>
</evidence>
<gene>
    <name evidence="1" type="ORF">EW142_08395</name>
</gene>
<proteinExistence type="predicted"/>
<dbReference type="SUPFAM" id="SSF47781">
    <property type="entry name" value="RuvA domain 2-like"/>
    <property type="match status" value="2"/>
</dbReference>
<organism evidence="1 2">
    <name type="scientific">Flagellimonas allohymeniacidonis</name>
    <dbReference type="NCBI Taxonomy" id="2517819"/>
    <lineage>
        <taxon>Bacteria</taxon>
        <taxon>Pseudomonadati</taxon>
        <taxon>Bacteroidota</taxon>
        <taxon>Flavobacteriia</taxon>
        <taxon>Flavobacteriales</taxon>
        <taxon>Flavobacteriaceae</taxon>
        <taxon>Flagellimonas</taxon>
    </lineage>
</organism>
<reference evidence="1 2" key="1">
    <citation type="submission" date="2019-02" db="EMBL/GenBank/DDBJ databases">
        <title>Draft genome sequence of Muricauda sp. 176CP4-71.</title>
        <authorList>
            <person name="Park J.-S."/>
        </authorList>
    </citation>
    <scope>NUCLEOTIDE SEQUENCE [LARGE SCALE GENOMIC DNA]</scope>
    <source>
        <strain evidence="1 2">176CP4-71</strain>
    </source>
</reference>
<dbReference type="PANTHER" id="PTHR21180">
    <property type="entry name" value="ENDONUCLEASE/EXONUCLEASE/PHOSPHATASE FAMILY DOMAIN-CONTAINING PROTEIN 1"/>
    <property type="match status" value="1"/>
</dbReference>
<dbReference type="Gene3D" id="1.10.150.280">
    <property type="entry name" value="AF1531-like domain"/>
    <property type="match status" value="2"/>
</dbReference>
<accession>A0A4Q8QF55</accession>
<dbReference type="InterPro" id="IPR010994">
    <property type="entry name" value="RuvA_2-like"/>
</dbReference>
<dbReference type="RefSeq" id="WP_130612619.1">
    <property type="nucleotide sequence ID" value="NZ_SGIU01000002.1"/>
</dbReference>
<dbReference type="PANTHER" id="PTHR21180:SF32">
    <property type="entry name" value="ENDONUCLEASE_EXONUCLEASE_PHOSPHATASE FAMILY DOMAIN-CONTAINING PROTEIN 1"/>
    <property type="match status" value="1"/>
</dbReference>
<dbReference type="EMBL" id="SGIU01000002">
    <property type="protein sequence ID" value="TAI46716.1"/>
    <property type="molecule type" value="Genomic_DNA"/>
</dbReference>
<dbReference type="AlphaFoldDB" id="A0A4Q8QF55"/>
<sequence>MKKLKSHFKFNRQERSGIFFLLLLIIFLQGVYFFVLSNGDSNENLAFLDVDHQQRIDSLKTTLITKESTRTFTFNPNFISDYKGYVLGMSPAEIDRLMAFRKKGNFVNSPQEFQEVTRISDSLLQVMAPNFKFPDWKKTSRKTDTNNSYSRKYQNEKTVVIKDLNNATAEELRQISGIGEKLSGRIIKFRDRLGGFLVNDQLHDVYGLDAEVVERALLRFQVLKPPKIEKIEINKASVAELAQLVYIDRSTADKIVHYRMENGPIRSLNELVEVFNVSKEKIDRIGLYLSFEEE</sequence>
<dbReference type="OrthoDB" id="981124at2"/>
<dbReference type="InterPro" id="IPR051675">
    <property type="entry name" value="Endo/Exo/Phosphatase_dom_1"/>
</dbReference>
<protein>
    <submittedName>
        <fullName evidence="1">Helix-hairpin-helix domain-containing protein</fullName>
    </submittedName>
</protein>